<dbReference type="SMART" id="SM00344">
    <property type="entry name" value="HTH_ASNC"/>
    <property type="match status" value="1"/>
</dbReference>
<dbReference type="PRINTS" id="PR00033">
    <property type="entry name" value="HTHASNC"/>
</dbReference>
<dbReference type="PANTHER" id="PTHR30154">
    <property type="entry name" value="LEUCINE-RESPONSIVE REGULATORY PROTEIN"/>
    <property type="match status" value="1"/>
</dbReference>
<dbReference type="InterPro" id="IPR011008">
    <property type="entry name" value="Dimeric_a/b-barrel"/>
</dbReference>
<dbReference type="InterPro" id="IPR000485">
    <property type="entry name" value="AsnC-type_HTH_dom"/>
</dbReference>
<organism evidence="9 12">
    <name type="scientific">Acinetobacter proteolyticus</name>
    <dbReference type="NCBI Taxonomy" id="1776741"/>
    <lineage>
        <taxon>Bacteria</taxon>
        <taxon>Pseudomonadati</taxon>
        <taxon>Pseudomonadota</taxon>
        <taxon>Gammaproteobacteria</taxon>
        <taxon>Moraxellales</taxon>
        <taxon>Moraxellaceae</taxon>
        <taxon>Acinetobacter</taxon>
    </lineage>
</organism>
<evidence type="ECO:0000256" key="2">
    <source>
        <dbReference type="ARBA" id="ARBA00023125"/>
    </source>
</evidence>
<dbReference type="Pfam" id="PF13412">
    <property type="entry name" value="HTH_24"/>
    <property type="match status" value="1"/>
</dbReference>
<evidence type="ECO:0000256" key="1">
    <source>
        <dbReference type="ARBA" id="ARBA00023015"/>
    </source>
</evidence>
<dbReference type="SUPFAM" id="SSF46785">
    <property type="entry name" value="Winged helix' DNA-binding domain"/>
    <property type="match status" value="1"/>
</dbReference>
<keyword evidence="2" id="KW-0238">DNA-binding</keyword>
<name>A0A653JZW3_9GAMM</name>
<dbReference type="Proteomes" id="UP000430404">
    <property type="component" value="Unassembled WGS sequence"/>
</dbReference>
<accession>A0A1E7R6G6</accession>
<dbReference type="Proteomes" id="UP000013034">
    <property type="component" value="Unassembled WGS sequence"/>
</dbReference>
<evidence type="ECO:0000313" key="11">
    <source>
        <dbReference type="Proteomes" id="UP000233553"/>
    </source>
</evidence>
<dbReference type="InterPro" id="IPR011991">
    <property type="entry name" value="ArsR-like_HTH"/>
</dbReference>
<dbReference type="InterPro" id="IPR036388">
    <property type="entry name" value="WH-like_DNA-bd_sf"/>
</dbReference>
<proteinExistence type="predicted"/>
<dbReference type="Gene3D" id="1.10.10.10">
    <property type="entry name" value="Winged helix-like DNA-binding domain superfamily/Winged helix DNA-binding domain"/>
    <property type="match status" value="1"/>
</dbReference>
<dbReference type="EMBL" id="APOI01000008">
    <property type="protein sequence ID" value="ENU24803.1"/>
    <property type="molecule type" value="Genomic_DNA"/>
</dbReference>
<dbReference type="InterPro" id="IPR019887">
    <property type="entry name" value="Tscrpt_reg_AsnC/Lrp_C"/>
</dbReference>
<evidence type="ECO:0000256" key="3">
    <source>
        <dbReference type="ARBA" id="ARBA00023159"/>
    </source>
</evidence>
<dbReference type="GO" id="GO:0005829">
    <property type="term" value="C:cytosol"/>
    <property type="evidence" value="ECO:0007669"/>
    <property type="project" value="TreeGrafter"/>
</dbReference>
<gene>
    <name evidence="9" type="primary">lrp</name>
    <name evidence="9" type="ORF">ACI8B_110039</name>
    <name evidence="8" type="ORF">CW311_05875</name>
    <name evidence="7" type="ORF">F993_01051</name>
</gene>
<evidence type="ECO:0000256" key="4">
    <source>
        <dbReference type="ARBA" id="ARBA00023163"/>
    </source>
</evidence>
<dbReference type="EMBL" id="PISJ01000010">
    <property type="protein sequence ID" value="PKF34698.1"/>
    <property type="molecule type" value="Genomic_DNA"/>
</dbReference>
<dbReference type="GO" id="GO:0043565">
    <property type="term" value="F:sequence-specific DNA binding"/>
    <property type="evidence" value="ECO:0007669"/>
    <property type="project" value="InterPro"/>
</dbReference>
<dbReference type="RefSeq" id="WP_004653132.1">
    <property type="nucleotide sequence ID" value="NZ_CP158965.1"/>
</dbReference>
<dbReference type="GO" id="GO:0043200">
    <property type="term" value="P:response to amino acid"/>
    <property type="evidence" value="ECO:0007669"/>
    <property type="project" value="TreeGrafter"/>
</dbReference>
<sequence length="163" mass="18445">MNGPIYTLDRTDLKILDILQADGRISNSKLAELVNLSPTAVMARVQKLTKDEFILGYEAKLNPNKLNANFLVFVEVLLDKTTPHVLDDFIDAVTQYPEIVECHMVSGGFDFLIKLRSAGMEEFRRIAGQILWQLPGVKETRSYPVMQVVKDSSKIKIKSKTKF</sequence>
<dbReference type="OrthoDB" id="166264at2"/>
<accession>A0A653JZW3</accession>
<keyword evidence="4" id="KW-0804">Transcription</keyword>
<protein>
    <recommendedName>
        <fullName evidence="5">Leucine-responsive regulatory protein</fullName>
    </recommendedName>
</protein>
<dbReference type="PROSITE" id="PS50956">
    <property type="entry name" value="HTH_ASNC_2"/>
    <property type="match status" value="1"/>
</dbReference>
<evidence type="ECO:0000313" key="12">
    <source>
        <dbReference type="Proteomes" id="UP000430404"/>
    </source>
</evidence>
<evidence type="ECO:0000259" key="6">
    <source>
        <dbReference type="PROSITE" id="PS50956"/>
    </source>
</evidence>
<dbReference type="InterPro" id="IPR036390">
    <property type="entry name" value="WH_DNA-bd_sf"/>
</dbReference>
<evidence type="ECO:0000313" key="9">
    <source>
        <dbReference type="EMBL" id="VXA53965.1"/>
    </source>
</evidence>
<evidence type="ECO:0000313" key="8">
    <source>
        <dbReference type="EMBL" id="PKF34698.1"/>
    </source>
</evidence>
<dbReference type="Gene3D" id="3.30.70.920">
    <property type="match status" value="1"/>
</dbReference>
<dbReference type="SUPFAM" id="SSF54909">
    <property type="entry name" value="Dimeric alpha+beta barrel"/>
    <property type="match status" value="1"/>
</dbReference>
<reference evidence="9 12" key="3">
    <citation type="submission" date="2019-10" db="EMBL/GenBank/DDBJ databases">
        <authorList>
            <person name="Karimi E."/>
        </authorList>
    </citation>
    <scope>NUCLEOTIDE SEQUENCE [LARGE SCALE GENOMIC DNA]</scope>
    <source>
        <strain evidence="9">Acinetobacter sp. 8BE</strain>
    </source>
</reference>
<evidence type="ECO:0000313" key="7">
    <source>
        <dbReference type="EMBL" id="ENU24803.1"/>
    </source>
</evidence>
<feature type="domain" description="HTH asnC-type" evidence="6">
    <location>
        <begin position="8"/>
        <end position="69"/>
    </location>
</feature>
<evidence type="ECO:0000313" key="10">
    <source>
        <dbReference type="Proteomes" id="UP000013034"/>
    </source>
</evidence>
<keyword evidence="10" id="KW-1185">Reference proteome</keyword>
<keyword evidence="3" id="KW-0010">Activator</keyword>
<dbReference type="GeneID" id="99059714"/>
<dbReference type="PANTHER" id="PTHR30154:SF0">
    <property type="entry name" value="LEUCINE-RESPONSIVE REGULATORY PROTEIN"/>
    <property type="match status" value="1"/>
</dbReference>
<dbReference type="Pfam" id="PF01037">
    <property type="entry name" value="AsnC_trans_reg"/>
    <property type="match status" value="1"/>
</dbReference>
<dbReference type="Proteomes" id="UP000233553">
    <property type="component" value="Unassembled WGS sequence"/>
</dbReference>
<reference evidence="7 10" key="1">
    <citation type="submission" date="2013-02" db="EMBL/GenBank/DDBJ databases">
        <title>The Genome Sequence of Acinetobacter sp. NIPH 809.</title>
        <authorList>
            <consortium name="The Broad Institute Genome Sequencing Platform"/>
            <consortium name="The Broad Institute Genome Sequencing Center for Infectious Disease"/>
            <person name="Cerqueira G."/>
            <person name="Feldgarden M."/>
            <person name="Courvalin P."/>
            <person name="Perichon B."/>
            <person name="Grillot-Courvalin C."/>
            <person name="Clermont D."/>
            <person name="Rocha E."/>
            <person name="Yoon E.-J."/>
            <person name="Nemec A."/>
            <person name="Walker B."/>
            <person name="Young S.K."/>
            <person name="Zeng Q."/>
            <person name="Gargeya S."/>
            <person name="Fitzgerald M."/>
            <person name="Haas B."/>
            <person name="Abouelleil A."/>
            <person name="Alvarado L."/>
            <person name="Arachchi H.M."/>
            <person name="Berlin A.M."/>
            <person name="Chapman S.B."/>
            <person name="Dewar J."/>
            <person name="Goldberg J."/>
            <person name="Griggs A."/>
            <person name="Gujja S."/>
            <person name="Hansen M."/>
            <person name="Howarth C."/>
            <person name="Imamovic A."/>
            <person name="Larimer J."/>
            <person name="McCowan C."/>
            <person name="Murphy C."/>
            <person name="Neiman D."/>
            <person name="Pearson M."/>
            <person name="Priest M."/>
            <person name="Roberts A."/>
            <person name="Saif S."/>
            <person name="Shea T."/>
            <person name="Sisk P."/>
            <person name="Sykes S."/>
            <person name="Wortman J."/>
            <person name="Nusbaum C."/>
            <person name="Birren B."/>
        </authorList>
    </citation>
    <scope>NUCLEOTIDE SEQUENCE [LARGE SCALE GENOMIC DNA]</scope>
    <source>
        <strain evidence="7 10">NIPH 809</strain>
    </source>
</reference>
<dbReference type="CDD" id="cd00090">
    <property type="entry name" value="HTH_ARSR"/>
    <property type="match status" value="1"/>
</dbReference>
<dbReference type="GO" id="GO:0006355">
    <property type="term" value="P:regulation of DNA-templated transcription"/>
    <property type="evidence" value="ECO:0007669"/>
    <property type="project" value="UniProtKB-ARBA"/>
</dbReference>
<reference evidence="8 11" key="2">
    <citation type="submission" date="2017-12" db="EMBL/GenBank/DDBJ databases">
        <title>Draft Genome sequences of multiple microbial strains isolated from spacecraft associated surfaces.</title>
        <authorList>
            <person name="Seuylemezian A."/>
            <person name="Vaishampayan P."/>
            <person name="Venkateswaran K."/>
        </authorList>
    </citation>
    <scope>NUCLEOTIDE SEQUENCE [LARGE SCALE GENOMIC DNA]</scope>
    <source>
        <strain evidence="8 11">2P01AA</strain>
    </source>
</reference>
<evidence type="ECO:0000256" key="5">
    <source>
        <dbReference type="ARBA" id="ARBA00039227"/>
    </source>
</evidence>
<dbReference type="InterPro" id="IPR019888">
    <property type="entry name" value="Tscrpt_reg_AsnC-like"/>
</dbReference>
<dbReference type="EMBL" id="CABWKZ010000003">
    <property type="protein sequence ID" value="VXA53965.1"/>
    <property type="molecule type" value="Genomic_DNA"/>
</dbReference>
<dbReference type="AlphaFoldDB" id="A0A653JZW3"/>
<keyword evidence="1" id="KW-0805">Transcription regulation</keyword>